<gene>
    <name evidence="1" type="ORF">JHL16_06450</name>
</gene>
<reference evidence="1" key="1">
    <citation type="submission" date="2021-01" db="EMBL/GenBank/DDBJ databases">
        <authorList>
            <person name="Sun Q."/>
        </authorList>
    </citation>
    <scope>NUCLEOTIDE SEQUENCE</scope>
    <source>
        <strain evidence="1">YIM B02566</strain>
    </source>
</reference>
<keyword evidence="2" id="KW-1185">Reference proteome</keyword>
<sequence length="240" mass="26366">MTLPVHWARSRAALAEAAADIVQDLLPRVKSPVIALPTGETPIGLYQALARRPLSFATTRFFNLDEYEGMSPDHPQSYHTFLHRHFLDHIDATPENIRLLRGDAPDALEECRNYDRAIAAAGGFDLAILGLGGNGHVAFNEPYDPWDQETHRVVLAEKTRLAHRPNFADAEDVPRSGLTMGIKTLLAARKILLLCAGATKREAMAALLKGRKDDAWPVTCLLGHKDVTVIAEAELQPALV</sequence>
<comment type="caution">
    <text evidence="1">The sequence shown here is derived from an EMBL/GenBank/DDBJ whole genome shotgun (WGS) entry which is preliminary data.</text>
</comment>
<evidence type="ECO:0000313" key="1">
    <source>
        <dbReference type="EMBL" id="MBK1865987.1"/>
    </source>
</evidence>
<name>A0ACC5R044_9HYPH</name>
<protein>
    <submittedName>
        <fullName evidence="1">Glucosamine-6-phosphate deaminase</fullName>
    </submittedName>
</protein>
<proteinExistence type="predicted"/>
<dbReference type="EMBL" id="JAENHL010000006">
    <property type="protein sequence ID" value="MBK1865987.1"/>
    <property type="molecule type" value="Genomic_DNA"/>
</dbReference>
<dbReference type="Proteomes" id="UP000616151">
    <property type="component" value="Unassembled WGS sequence"/>
</dbReference>
<evidence type="ECO:0000313" key="2">
    <source>
        <dbReference type="Proteomes" id="UP000616151"/>
    </source>
</evidence>
<organism evidence="1 2">
    <name type="scientific">Taklimakanibacter albus</name>
    <dbReference type="NCBI Taxonomy" id="2800327"/>
    <lineage>
        <taxon>Bacteria</taxon>
        <taxon>Pseudomonadati</taxon>
        <taxon>Pseudomonadota</taxon>
        <taxon>Alphaproteobacteria</taxon>
        <taxon>Hyphomicrobiales</taxon>
        <taxon>Aestuariivirgaceae</taxon>
        <taxon>Taklimakanibacter</taxon>
    </lineage>
</organism>
<accession>A0ACC5R044</accession>